<accession>L9VUC6</accession>
<evidence type="ECO:0000313" key="3">
    <source>
        <dbReference type="Proteomes" id="UP000011599"/>
    </source>
</evidence>
<comment type="caution">
    <text evidence="2">The sequence shown here is derived from an EMBL/GenBank/DDBJ whole genome shotgun (WGS) entry which is preliminary data.</text>
</comment>
<name>L9VUC6_9EURY</name>
<proteinExistence type="predicted"/>
<protein>
    <submittedName>
        <fullName evidence="2">Uncharacterized protein</fullName>
    </submittedName>
</protein>
<sequence>MEARISVVIGEACSLPRTVPAKQLKIIDCLGQVRKSAGVVVTSDSDEGNTSLRERGRHGLNGTERLGVLVFAVNEVTRNDDRVHSPSNSCFRDISPDRPGRKVGRIESVGKSARTASDMNIRCTQNLY</sequence>
<dbReference type="AlphaFoldDB" id="L9VUC6"/>
<dbReference type="EMBL" id="AOHW01000036">
    <property type="protein sequence ID" value="ELY39873.1"/>
    <property type="molecule type" value="Genomic_DNA"/>
</dbReference>
<reference evidence="2 3" key="1">
    <citation type="journal article" date="2014" name="PLoS Genet.">
        <title>Phylogenetically driven sequencing of extremely halophilic archaea reveals strategies for static and dynamic osmo-response.</title>
        <authorList>
            <person name="Becker E.A."/>
            <person name="Seitzer P.M."/>
            <person name="Tritt A."/>
            <person name="Larsen D."/>
            <person name="Krusor M."/>
            <person name="Yao A.I."/>
            <person name="Wu D."/>
            <person name="Madern D."/>
            <person name="Eisen J.A."/>
            <person name="Darling A.E."/>
            <person name="Facciotti M.T."/>
        </authorList>
    </citation>
    <scope>NUCLEOTIDE SEQUENCE [LARGE SCALE GENOMIC DNA]</scope>
    <source>
        <strain evidence="2 3">GA33</strain>
    </source>
</reference>
<organism evidence="2 3">
    <name type="scientific">Natronorubrum tibetense GA33</name>
    <dbReference type="NCBI Taxonomy" id="1114856"/>
    <lineage>
        <taxon>Archaea</taxon>
        <taxon>Methanobacteriati</taxon>
        <taxon>Methanobacteriota</taxon>
        <taxon>Stenosarchaea group</taxon>
        <taxon>Halobacteria</taxon>
        <taxon>Halobacteriales</taxon>
        <taxon>Natrialbaceae</taxon>
        <taxon>Natronorubrum</taxon>
    </lineage>
</organism>
<keyword evidence="3" id="KW-1185">Reference proteome</keyword>
<gene>
    <name evidence="2" type="ORF">C496_14386</name>
</gene>
<dbReference type="Proteomes" id="UP000011599">
    <property type="component" value="Unassembled WGS sequence"/>
</dbReference>
<evidence type="ECO:0000256" key="1">
    <source>
        <dbReference type="SAM" id="MobiDB-lite"/>
    </source>
</evidence>
<feature type="region of interest" description="Disordered" evidence="1">
    <location>
        <begin position="82"/>
        <end position="104"/>
    </location>
</feature>
<evidence type="ECO:0000313" key="2">
    <source>
        <dbReference type="EMBL" id="ELY39873.1"/>
    </source>
</evidence>